<dbReference type="InterPro" id="IPR022369">
    <property type="entry name" value="Integral_membrane_TerC_rswitch"/>
</dbReference>
<dbReference type="AlphaFoldDB" id="A0A098C004"/>
<evidence type="ECO:0000256" key="5">
    <source>
        <dbReference type="ARBA" id="ARBA00023136"/>
    </source>
</evidence>
<dbReference type="Pfam" id="PF03741">
    <property type="entry name" value="TerC"/>
    <property type="match status" value="1"/>
</dbReference>
<dbReference type="PATRIC" id="fig|1562970.3.peg.985"/>
<feature type="transmembrane region" description="Helical" evidence="6">
    <location>
        <begin position="262"/>
        <end position="280"/>
    </location>
</feature>
<dbReference type="PANTHER" id="PTHR30238">
    <property type="entry name" value="MEMBRANE BOUND PREDICTED REDOX MODULATOR"/>
    <property type="match status" value="1"/>
</dbReference>
<evidence type="ECO:0000256" key="1">
    <source>
        <dbReference type="ARBA" id="ARBA00004141"/>
    </source>
</evidence>
<dbReference type="OrthoDB" id="9783692at2"/>
<reference evidence="7 8" key="1">
    <citation type="submission" date="2014-08" db="EMBL/GenBank/DDBJ databases">
        <authorList>
            <person name="Wibberg D."/>
        </authorList>
    </citation>
    <scope>NUCLEOTIDE SEQUENCE [LARGE SCALE GENOMIC DNA]</scope>
    <source>
        <strain evidence="8">ING2-E5B</strain>
    </source>
</reference>
<dbReference type="PANTHER" id="PTHR30238:SF0">
    <property type="entry name" value="THYLAKOID MEMBRANE PROTEIN TERC, CHLOROPLASTIC"/>
    <property type="match status" value="1"/>
</dbReference>
<keyword evidence="8" id="KW-1185">Reference proteome</keyword>
<feature type="transmembrane region" description="Helical" evidence="6">
    <location>
        <begin position="6"/>
        <end position="26"/>
    </location>
</feature>
<dbReference type="EMBL" id="LN515532">
    <property type="protein sequence ID" value="CEA15751.1"/>
    <property type="molecule type" value="Genomic_DNA"/>
</dbReference>
<name>A0A098C004_9BACT</name>
<feature type="transmembrane region" description="Helical" evidence="6">
    <location>
        <begin position="292"/>
        <end position="315"/>
    </location>
</feature>
<dbReference type="HOGENOM" id="CLU_045644_1_2_10"/>
<comment type="similarity">
    <text evidence="2">Belongs to the TerC family.</text>
</comment>
<feature type="transmembrane region" description="Helical" evidence="6">
    <location>
        <begin position="103"/>
        <end position="125"/>
    </location>
</feature>
<evidence type="ECO:0000313" key="8">
    <source>
        <dbReference type="Proteomes" id="UP000032417"/>
    </source>
</evidence>
<comment type="subcellular location">
    <subcellularLocation>
        <location evidence="1">Membrane</location>
        <topology evidence="1">Multi-pass membrane protein</topology>
    </subcellularLocation>
</comment>
<feature type="transmembrane region" description="Helical" evidence="6">
    <location>
        <begin position="131"/>
        <end position="149"/>
    </location>
</feature>
<keyword evidence="4 6" id="KW-1133">Transmembrane helix</keyword>
<feature type="transmembrane region" description="Helical" evidence="6">
    <location>
        <begin position="225"/>
        <end position="250"/>
    </location>
</feature>
<dbReference type="Proteomes" id="UP000032417">
    <property type="component" value="Chromosome 1"/>
</dbReference>
<dbReference type="NCBIfam" id="TIGR03718">
    <property type="entry name" value="R_switched_Alx"/>
    <property type="match status" value="1"/>
</dbReference>
<evidence type="ECO:0000313" key="7">
    <source>
        <dbReference type="EMBL" id="CEA15751.1"/>
    </source>
</evidence>
<accession>A0A098C004</accession>
<keyword evidence="5 6" id="KW-0472">Membrane</keyword>
<proteinExistence type="inferred from homology"/>
<dbReference type="STRING" id="1562970.ING2E5B_0998"/>
<feature type="transmembrane region" description="Helical" evidence="6">
    <location>
        <begin position="72"/>
        <end position="91"/>
    </location>
</feature>
<evidence type="ECO:0000256" key="4">
    <source>
        <dbReference type="ARBA" id="ARBA00022989"/>
    </source>
</evidence>
<feature type="transmembrane region" description="Helical" evidence="6">
    <location>
        <begin position="199"/>
        <end position="219"/>
    </location>
</feature>
<sequence>METSSVFWIGFLILIVVLLILDMFVFHKKGEIVSVKKALWLSLFWISLALIFNVIVYFIMGKELAFEFLTAYVIEKSLSVDNLFVFILIFSSFKIDPKYQHDVLFWGILGALVFRAIFIFAGIALIERFAWIMYVFGGFLVITGIKMVLDNFKENKQEENESAKDLNQNFFVRLIRKYFPTTDDMSDGKFFKKINGRHFATPLFMSLIVIELTDLVFAVDSIPAVLAISTNMFIVYTSNIFAILGLRSLYFALRGVMDYFHYLKYALSIILVFIGSKMMINHFAHTQNSEFYIPTLTSLFIIIALITVSIIASVIRSKKMEKKVIAEPIINTSERKEI</sequence>
<protein>
    <submittedName>
        <fullName evidence="7">Integral membrane protein terc</fullName>
    </submittedName>
</protein>
<evidence type="ECO:0000256" key="6">
    <source>
        <dbReference type="SAM" id="Phobius"/>
    </source>
</evidence>
<evidence type="ECO:0000256" key="2">
    <source>
        <dbReference type="ARBA" id="ARBA00007511"/>
    </source>
</evidence>
<keyword evidence="3 6" id="KW-0812">Transmembrane</keyword>
<dbReference type="GO" id="GO:0016020">
    <property type="term" value="C:membrane"/>
    <property type="evidence" value="ECO:0007669"/>
    <property type="project" value="UniProtKB-SubCell"/>
</dbReference>
<dbReference type="KEGG" id="pbt:ING2E5B_0998"/>
<organism evidence="7 8">
    <name type="scientific">Fermentimonas caenicola</name>
    <dbReference type="NCBI Taxonomy" id="1562970"/>
    <lineage>
        <taxon>Bacteria</taxon>
        <taxon>Pseudomonadati</taxon>
        <taxon>Bacteroidota</taxon>
        <taxon>Bacteroidia</taxon>
        <taxon>Bacteroidales</taxon>
        <taxon>Dysgonomonadaceae</taxon>
        <taxon>Fermentimonas</taxon>
    </lineage>
</organism>
<dbReference type="InterPro" id="IPR005496">
    <property type="entry name" value="Integral_membrane_TerC"/>
</dbReference>
<evidence type="ECO:0000256" key="3">
    <source>
        <dbReference type="ARBA" id="ARBA00022692"/>
    </source>
</evidence>
<gene>
    <name evidence="7" type="ORF">ING2E5B_0998</name>
</gene>
<feature type="transmembrane region" description="Helical" evidence="6">
    <location>
        <begin position="38"/>
        <end position="60"/>
    </location>
</feature>